<dbReference type="InterPro" id="IPR023753">
    <property type="entry name" value="FAD/NAD-binding_dom"/>
</dbReference>
<dbReference type="PATRIC" id="fig|1618207.4.peg.1241"/>
<dbReference type="PANTHER" id="PTHR43735">
    <property type="entry name" value="APOPTOSIS-INDUCING FACTOR 1"/>
    <property type="match status" value="1"/>
</dbReference>
<dbReference type="RefSeq" id="WP_045074376.1">
    <property type="nucleotide sequence ID" value="NZ_CP011005.1"/>
</dbReference>
<keyword evidence="3" id="KW-0274">FAD</keyword>
<dbReference type="GO" id="GO:0005737">
    <property type="term" value="C:cytoplasm"/>
    <property type="evidence" value="ECO:0007669"/>
    <property type="project" value="TreeGrafter"/>
</dbReference>
<name>A0A0D4BXZ7_9MICC</name>
<dbReference type="GO" id="GO:0004174">
    <property type="term" value="F:electron-transferring-flavoprotein dehydrogenase activity"/>
    <property type="evidence" value="ECO:0007669"/>
    <property type="project" value="TreeGrafter"/>
</dbReference>
<dbReference type="Proteomes" id="UP000061839">
    <property type="component" value="Chromosome"/>
</dbReference>
<keyword evidence="7" id="KW-1185">Reference proteome</keyword>
<gene>
    <name evidence="6" type="ORF">UM93_06110</name>
</gene>
<comment type="similarity">
    <text evidence="1">Belongs to the FAD-dependent oxidoreductase family.</text>
</comment>
<dbReference type="GO" id="GO:0050660">
    <property type="term" value="F:flavin adenine dinucleotide binding"/>
    <property type="evidence" value="ECO:0007669"/>
    <property type="project" value="TreeGrafter"/>
</dbReference>
<feature type="domain" description="FAD/NAD(P)-binding" evidence="5">
    <location>
        <begin position="4"/>
        <end position="283"/>
    </location>
</feature>
<dbReference type="Gene3D" id="3.50.50.100">
    <property type="match status" value="1"/>
</dbReference>
<dbReference type="PRINTS" id="PR00469">
    <property type="entry name" value="PNDRDTASEII"/>
</dbReference>
<keyword evidence="2" id="KW-0285">Flavoprotein</keyword>
<dbReference type="Pfam" id="PF07992">
    <property type="entry name" value="Pyr_redox_2"/>
    <property type="match status" value="1"/>
</dbReference>
<organism evidence="6 7">
    <name type="scientific">Psychromicrobium lacuslunae</name>
    <dbReference type="NCBI Taxonomy" id="1618207"/>
    <lineage>
        <taxon>Bacteria</taxon>
        <taxon>Bacillati</taxon>
        <taxon>Actinomycetota</taxon>
        <taxon>Actinomycetes</taxon>
        <taxon>Micrococcales</taxon>
        <taxon>Micrococcaceae</taxon>
        <taxon>Psychromicrobium</taxon>
    </lineage>
</organism>
<evidence type="ECO:0000256" key="4">
    <source>
        <dbReference type="ARBA" id="ARBA00023002"/>
    </source>
</evidence>
<evidence type="ECO:0000256" key="2">
    <source>
        <dbReference type="ARBA" id="ARBA00022630"/>
    </source>
</evidence>
<reference evidence="6 7" key="1">
    <citation type="journal article" date="2015" name="Genome Announc.">
        <title>Complete Genome Sequencing of Protease-Producing Novel Arthrobacter sp. Strain IHBB 11108 Using PacBio Single-Molecule Real-Time Sequencing Technology.</title>
        <authorList>
            <person name="Kiran S."/>
            <person name="Swarnkar M.K."/>
            <person name="Pal M."/>
            <person name="Thakur R."/>
            <person name="Tewari R."/>
            <person name="Singh A.K."/>
            <person name="Gulati A."/>
        </authorList>
    </citation>
    <scope>NUCLEOTIDE SEQUENCE [LARGE SCALE GENOMIC DNA]</scope>
    <source>
        <strain evidence="6 7">IHBB 11108</strain>
    </source>
</reference>
<evidence type="ECO:0000256" key="3">
    <source>
        <dbReference type="ARBA" id="ARBA00022827"/>
    </source>
</evidence>
<evidence type="ECO:0000256" key="1">
    <source>
        <dbReference type="ARBA" id="ARBA00006442"/>
    </source>
</evidence>
<keyword evidence="4" id="KW-0560">Oxidoreductase</keyword>
<dbReference type="EMBL" id="CP011005">
    <property type="protein sequence ID" value="AJT41198.1"/>
    <property type="molecule type" value="Genomic_DNA"/>
</dbReference>
<evidence type="ECO:0000313" key="7">
    <source>
        <dbReference type="Proteomes" id="UP000061839"/>
    </source>
</evidence>
<dbReference type="KEGG" id="ari:UM93_06110"/>
<evidence type="ECO:0000259" key="5">
    <source>
        <dbReference type="Pfam" id="PF07992"/>
    </source>
</evidence>
<dbReference type="PRINTS" id="PR00368">
    <property type="entry name" value="FADPNR"/>
</dbReference>
<proteinExistence type="inferred from homology"/>
<protein>
    <submittedName>
        <fullName evidence="6">Pyridine nucleotide-disulfide oxidoreductase</fullName>
    </submittedName>
</protein>
<dbReference type="SUPFAM" id="SSF51905">
    <property type="entry name" value="FAD/NAD(P)-binding domain"/>
    <property type="match status" value="1"/>
</dbReference>
<dbReference type="OrthoDB" id="3248171at2"/>
<accession>A0A0D4BXZ7</accession>
<sequence>MSQRIVIVGAGYGGSALAHQLQDHAEVTLIDPRDAFVNIAGSLRALTRPDWAANIFFPLEQILPRGKHLRDKAISVDPGGVSLASGDRVEADYIVLATGSSYPYPANPSSDQTAAALTDFQATHQALAQAPRVLILGGGPVGLELAAEIREVWPNKLITVVEPGSKLLPAFLPEVQESLLQQLGALKIEILTGTRIEKLSDAAAGTLAAISATTDKGQIIEADIYFRAYGAVLNTGYLDDGKLTKLTDRAEVAVNPDLSVGEHRHVYAIGDITNIAEAKMAGYAGQHAAVVAQNILAQLAGREPTETYLPHDYPMILLPLGSRAGVGQLPSENGPAFAGAELVSEYKGTDIYTARFEQQFSISR</sequence>
<dbReference type="InterPro" id="IPR036188">
    <property type="entry name" value="FAD/NAD-bd_sf"/>
</dbReference>
<dbReference type="PANTHER" id="PTHR43735:SF3">
    <property type="entry name" value="FERROPTOSIS SUPPRESSOR PROTEIN 1"/>
    <property type="match status" value="1"/>
</dbReference>
<dbReference type="STRING" id="1618207.UM93_06110"/>
<dbReference type="HOGENOM" id="CLU_019845_2_0_11"/>
<dbReference type="AlphaFoldDB" id="A0A0D4BXZ7"/>
<evidence type="ECO:0000313" key="6">
    <source>
        <dbReference type="EMBL" id="AJT41198.1"/>
    </source>
</evidence>